<feature type="region of interest" description="Disordered" evidence="1">
    <location>
        <begin position="1"/>
        <end position="20"/>
    </location>
</feature>
<dbReference type="InterPro" id="IPR050553">
    <property type="entry name" value="Thioredoxin_ResA/DsbE_sf"/>
</dbReference>
<dbReference type="RefSeq" id="WP_023360820.1">
    <property type="nucleotide sequence ID" value="NC_022657.1"/>
</dbReference>
<dbReference type="PANTHER" id="PTHR42852">
    <property type="entry name" value="THIOL:DISULFIDE INTERCHANGE PROTEIN DSBE"/>
    <property type="match status" value="1"/>
</dbReference>
<name>U5VYM3_9ACTN</name>
<dbReference type="EMBL" id="CP006272">
    <property type="protein sequence ID" value="AGZ40761.1"/>
    <property type="molecule type" value="Genomic_DNA"/>
</dbReference>
<dbReference type="PANTHER" id="PTHR42852:SF17">
    <property type="entry name" value="THIOREDOXIN-LIKE PROTEIN HI_1115"/>
    <property type="match status" value="1"/>
</dbReference>
<dbReference type="InterPro" id="IPR013766">
    <property type="entry name" value="Thioredoxin_domain"/>
</dbReference>
<dbReference type="HOGENOM" id="CLU_042529_13_1_11"/>
<evidence type="ECO:0000313" key="4">
    <source>
        <dbReference type="Proteomes" id="UP000017746"/>
    </source>
</evidence>
<dbReference type="Proteomes" id="UP000017746">
    <property type="component" value="Chromosome"/>
</dbReference>
<dbReference type="GO" id="GO:0016491">
    <property type="term" value="F:oxidoreductase activity"/>
    <property type="evidence" value="ECO:0007669"/>
    <property type="project" value="InterPro"/>
</dbReference>
<evidence type="ECO:0000259" key="2">
    <source>
        <dbReference type="PROSITE" id="PS51352"/>
    </source>
</evidence>
<dbReference type="InterPro" id="IPR000866">
    <property type="entry name" value="AhpC/TSA"/>
</dbReference>
<evidence type="ECO:0000256" key="1">
    <source>
        <dbReference type="SAM" id="MobiDB-lite"/>
    </source>
</evidence>
<gene>
    <name evidence="3" type="ORF">AFR_12375</name>
</gene>
<accession>U5VYM3</accession>
<organism evidence="3 4">
    <name type="scientific">Actinoplanes friuliensis DSM 7358</name>
    <dbReference type="NCBI Taxonomy" id="1246995"/>
    <lineage>
        <taxon>Bacteria</taxon>
        <taxon>Bacillati</taxon>
        <taxon>Actinomycetota</taxon>
        <taxon>Actinomycetes</taxon>
        <taxon>Micromonosporales</taxon>
        <taxon>Micromonosporaceae</taxon>
        <taxon>Actinoplanes</taxon>
    </lineage>
</organism>
<sequence length="155" mass="15838">MTGPASAPSPGPTPSASGEPLADALQFSSATVDGGTFDGASLAGRPAVLWFWAAWCPRCRAAASHVAAVQADYASKVNVVGVAGLRSGRDSMTAFVRETGIGAFPSLADDEGAVWRKFGVTAQEFFVIVDSSGNVVHKGPLSSDELRDRVAALAG</sequence>
<dbReference type="AlphaFoldDB" id="U5VYM3"/>
<dbReference type="eggNOG" id="COG0526">
    <property type="taxonomic scope" value="Bacteria"/>
</dbReference>
<dbReference type="GO" id="GO:0016209">
    <property type="term" value="F:antioxidant activity"/>
    <property type="evidence" value="ECO:0007669"/>
    <property type="project" value="InterPro"/>
</dbReference>
<dbReference type="Pfam" id="PF00578">
    <property type="entry name" value="AhpC-TSA"/>
    <property type="match status" value="1"/>
</dbReference>
<dbReference type="PROSITE" id="PS51352">
    <property type="entry name" value="THIOREDOXIN_2"/>
    <property type="match status" value="1"/>
</dbReference>
<reference evidence="3 4" key="1">
    <citation type="journal article" date="2014" name="J. Biotechnol.">
        <title>Complete genome sequence of the actinobacterium Actinoplanes friuliensis HAG 010964, producer of the lipopeptide antibiotic friulimycin.</title>
        <authorList>
            <person name="Ruckert C."/>
            <person name="Szczepanowski R."/>
            <person name="Albersmeier A."/>
            <person name="Goesmann A."/>
            <person name="Fischer N."/>
            <person name="Steinkamper A."/>
            <person name="Puhler A."/>
            <person name="Biener R."/>
            <person name="Schwartz D."/>
            <person name="Kalinowski J."/>
        </authorList>
    </citation>
    <scope>NUCLEOTIDE SEQUENCE [LARGE SCALE GENOMIC DNA]</scope>
    <source>
        <strain evidence="3 4">DSM 7358</strain>
    </source>
</reference>
<protein>
    <submittedName>
        <fullName evidence="3">Redoxin domain-containing protein</fullName>
    </submittedName>
</protein>
<dbReference type="SUPFAM" id="SSF52833">
    <property type="entry name" value="Thioredoxin-like"/>
    <property type="match status" value="1"/>
</dbReference>
<dbReference type="KEGG" id="afs:AFR_12375"/>
<dbReference type="InterPro" id="IPR036249">
    <property type="entry name" value="Thioredoxin-like_sf"/>
</dbReference>
<proteinExistence type="predicted"/>
<keyword evidence="4" id="KW-1185">Reference proteome</keyword>
<evidence type="ECO:0000313" key="3">
    <source>
        <dbReference type="EMBL" id="AGZ40761.1"/>
    </source>
</evidence>
<dbReference type="Gene3D" id="3.40.30.10">
    <property type="entry name" value="Glutaredoxin"/>
    <property type="match status" value="1"/>
</dbReference>
<dbReference type="STRING" id="1246995.AFR_12375"/>
<feature type="domain" description="Thioredoxin" evidence="2">
    <location>
        <begin position="18"/>
        <end position="155"/>
    </location>
</feature>
<dbReference type="PATRIC" id="fig|1246995.3.peg.2512"/>